<dbReference type="SUPFAM" id="SSF53254">
    <property type="entry name" value="Phosphoglycerate mutase-like"/>
    <property type="match status" value="1"/>
</dbReference>
<dbReference type="PROSITE" id="PS00175">
    <property type="entry name" value="PG_MUTASE"/>
    <property type="match status" value="1"/>
</dbReference>
<dbReference type="AlphaFoldDB" id="A0AAJ1BAN2"/>
<dbReference type="RefSeq" id="WP_238127653.1">
    <property type="nucleotide sequence ID" value="NZ_JAHAIE010000004.1"/>
</dbReference>
<dbReference type="GO" id="GO:0005737">
    <property type="term" value="C:cytoplasm"/>
    <property type="evidence" value="ECO:0007669"/>
    <property type="project" value="TreeGrafter"/>
</dbReference>
<dbReference type="PANTHER" id="PTHR48100">
    <property type="entry name" value="BROAD-SPECIFICITY PHOSPHATASE YOR283W-RELATED"/>
    <property type="match status" value="1"/>
</dbReference>
<sequence>MKLVLMRHGQTSANLTGALDTAEPGSPLNAEGERQARAAVKTWEELGLPDPQLIVTSNLIRTHQTARPLEERFALTRIQNGGANEVQAGKLEMASDLASVEQYVRTIGAWMQGDTQVRMEGAESGAEILARFNRVVAQAADEVGADGCAVIVAHGAIIRYWSYMNSPEITFALAATKPVSNASLTVFEGEPGSFSAQIWSSRPVEDWEVDESVTELRPSKELLDKVLGTPKKA</sequence>
<comment type="caution">
    <text evidence="1">The sequence shown here is derived from an EMBL/GenBank/DDBJ whole genome shotgun (WGS) entry which is preliminary data.</text>
</comment>
<dbReference type="InterPro" id="IPR013078">
    <property type="entry name" value="His_Pase_superF_clade-1"/>
</dbReference>
<evidence type="ECO:0000313" key="2">
    <source>
        <dbReference type="Proteomes" id="UP001200537"/>
    </source>
</evidence>
<dbReference type="SMART" id="SM00855">
    <property type="entry name" value="PGAM"/>
    <property type="match status" value="1"/>
</dbReference>
<name>A0AAJ1BAN2_9ACTO</name>
<evidence type="ECO:0000313" key="1">
    <source>
        <dbReference type="EMBL" id="MCG4617414.1"/>
    </source>
</evidence>
<dbReference type="EMBL" id="JAKNHJ010000004">
    <property type="protein sequence ID" value="MCG4617414.1"/>
    <property type="molecule type" value="Genomic_DNA"/>
</dbReference>
<gene>
    <name evidence="1" type="ORF">L0M99_02745</name>
</gene>
<reference evidence="1" key="1">
    <citation type="submission" date="2022-01" db="EMBL/GenBank/DDBJ databases">
        <title>Collection of gut derived symbiotic bacterial strains cultured from healthy donors.</title>
        <authorList>
            <person name="Lin H."/>
            <person name="Kohout C."/>
            <person name="Waligurski E."/>
            <person name="Pamer E.G."/>
        </authorList>
    </citation>
    <scope>NUCLEOTIDE SEQUENCE</scope>
    <source>
        <strain evidence="1">DFI.7.46</strain>
    </source>
</reference>
<dbReference type="GO" id="GO:0016791">
    <property type="term" value="F:phosphatase activity"/>
    <property type="evidence" value="ECO:0007669"/>
    <property type="project" value="TreeGrafter"/>
</dbReference>
<dbReference type="Gene3D" id="3.40.50.1240">
    <property type="entry name" value="Phosphoglycerate mutase-like"/>
    <property type="match status" value="1"/>
</dbReference>
<accession>A0AAJ1BAN2</accession>
<dbReference type="InterPro" id="IPR029033">
    <property type="entry name" value="His_PPase_superfam"/>
</dbReference>
<dbReference type="Proteomes" id="UP001200537">
    <property type="component" value="Unassembled WGS sequence"/>
</dbReference>
<dbReference type="CDD" id="cd07067">
    <property type="entry name" value="HP_PGM_like"/>
    <property type="match status" value="1"/>
</dbReference>
<proteinExistence type="predicted"/>
<dbReference type="InterPro" id="IPR050275">
    <property type="entry name" value="PGM_Phosphatase"/>
</dbReference>
<protein>
    <submittedName>
        <fullName evidence="1">Phosphoglycerate mutase family protein</fullName>
    </submittedName>
</protein>
<organism evidence="1 2">
    <name type="scientific">Varibaculum cambriense</name>
    <dbReference type="NCBI Taxonomy" id="184870"/>
    <lineage>
        <taxon>Bacteria</taxon>
        <taxon>Bacillati</taxon>
        <taxon>Actinomycetota</taxon>
        <taxon>Actinomycetes</taxon>
        <taxon>Actinomycetales</taxon>
        <taxon>Actinomycetaceae</taxon>
        <taxon>Varibaculum</taxon>
    </lineage>
</organism>
<dbReference type="Pfam" id="PF00300">
    <property type="entry name" value="His_Phos_1"/>
    <property type="match status" value="1"/>
</dbReference>
<dbReference type="InterPro" id="IPR001345">
    <property type="entry name" value="PG/BPGM_mutase_AS"/>
</dbReference>
<dbReference type="PANTHER" id="PTHR48100:SF58">
    <property type="entry name" value="PE-PGRS FAMILY PROTEIN PE_PGRS11"/>
    <property type="match status" value="1"/>
</dbReference>